<dbReference type="OMA" id="NPMSITW"/>
<sequence>MENQSNAAPAAAAAENGANTAQEVSSTTQPVEPTKRSLRVQTWKKIQEGKVGIGFNNIFNRIPAFVDADKAASLLINEEEFKKAQHIKVNIDRALHDFKEKALLADKSVYLPSTRDSSALCLKVDVPADATEEQKKEALRVQDIQKFRSEIALDSGLKLDMVVIGSVVVSREGYRIGRGNGFADLDIGLLIELGAITPQTVIVTIVHDLQVLDTLPLNLFQKYDTPVDIIVTPTEVIRVAKRLSRPSGVFWELLSDRRLKILPVLQQLKEREEKAGKSISLKEEDTDVEQHQNNRRRGRGPLRRRFQRGNPGRTTSQTDNEQPGQETTQKRTPRRKGRFVNRRRRATKSEGEQSGVEGGAKSEDRKFDEAGAGERRPKKNKNRGPRDFCIKLTNLTRDIRVKDLKSELRKRECNPMSITWKGHFGKCFLYFGNRNGTPSTQDDVDKVMKSLNDLSLTITTGGESAPATAAGAEGDAAVKTEPTESAAPVQTKTINVNVELIKFGAKKSASSTAANASAVEEGTAAGGAENGNEAGAVSGGDAGGARIESVDTTTV</sequence>
<feature type="compositionally biased region" description="Polar residues" evidence="1">
    <location>
        <begin position="22"/>
        <end position="31"/>
    </location>
</feature>
<dbReference type="eggNOG" id="KOG4410">
    <property type="taxonomic scope" value="Eukaryota"/>
</dbReference>
<dbReference type="GO" id="GO:0005737">
    <property type="term" value="C:cytoplasm"/>
    <property type="evidence" value="ECO:0007669"/>
    <property type="project" value="TreeGrafter"/>
</dbReference>
<dbReference type="SMR" id="B3LY17"/>
<dbReference type="PANTHER" id="PTHR13017:SF0">
    <property type="entry name" value="METHENYLTETRAHYDROFOLATE SYNTHASE DOMAIN-CONTAINING PROTEIN"/>
    <property type="match status" value="1"/>
</dbReference>
<keyword evidence="3" id="KW-1185">Reference proteome</keyword>
<dbReference type="OrthoDB" id="433414at2759"/>
<feature type="compositionally biased region" description="Basic residues" evidence="1">
    <location>
        <begin position="331"/>
        <end position="346"/>
    </location>
</feature>
<evidence type="ECO:0000256" key="1">
    <source>
        <dbReference type="SAM" id="MobiDB-lite"/>
    </source>
</evidence>
<dbReference type="Pfam" id="PF01812">
    <property type="entry name" value="5-FTHF_cyc-lig"/>
    <property type="match status" value="1"/>
</dbReference>
<dbReference type="CTD" id="40559"/>
<feature type="region of interest" description="Disordered" evidence="1">
    <location>
        <begin position="1"/>
        <end position="36"/>
    </location>
</feature>
<dbReference type="KEGG" id="dan:6500992"/>
<dbReference type="Gene3D" id="3.40.50.10420">
    <property type="entry name" value="NagB/RpiA/CoA transferase-like"/>
    <property type="match status" value="1"/>
</dbReference>
<accession>B3LY17</accession>
<feature type="compositionally biased region" description="Low complexity" evidence="1">
    <location>
        <begin position="512"/>
        <end position="523"/>
    </location>
</feature>
<proteinExistence type="predicted"/>
<gene>
    <name evidence="2" type="primary">Dana\GF18214</name>
    <name evidence="2" type="synonym">dana_GLEANR_19473</name>
    <name evidence="2" type="ORF">GF18214</name>
</gene>
<dbReference type="FunFam" id="3.40.50.10420:FF:000018">
    <property type="entry name" value="Methenyltetrahydrofolate synthase domain-containing protein-like Protein"/>
    <property type="match status" value="1"/>
</dbReference>
<feature type="region of interest" description="Disordered" evidence="1">
    <location>
        <begin position="512"/>
        <end position="555"/>
    </location>
</feature>
<dbReference type="Proteomes" id="UP000007801">
    <property type="component" value="Unassembled WGS sequence"/>
</dbReference>
<dbReference type="HOGENOM" id="CLU_031500_3_0_1"/>
<dbReference type="PANTHER" id="PTHR13017">
    <property type="entry name" value="5-FORMYLTETRAHYDROFOLATE CYCLO-LIGASE-RELATED"/>
    <property type="match status" value="1"/>
</dbReference>
<evidence type="ECO:0000313" key="3">
    <source>
        <dbReference type="Proteomes" id="UP000007801"/>
    </source>
</evidence>
<dbReference type="GeneID" id="6500992"/>
<feature type="region of interest" description="Disordered" evidence="1">
    <location>
        <begin position="273"/>
        <end position="386"/>
    </location>
</feature>
<name>B3LY17_DROAN</name>
<dbReference type="AlphaFoldDB" id="B3LY17"/>
<dbReference type="InterPro" id="IPR002698">
    <property type="entry name" value="FTHF_cligase"/>
</dbReference>
<dbReference type="InterPro" id="IPR024185">
    <property type="entry name" value="FTHF_cligase-like_sf"/>
</dbReference>
<dbReference type="InterPro" id="IPR037171">
    <property type="entry name" value="NagB/RpiA_transferase-like"/>
</dbReference>
<dbReference type="PhylomeDB" id="B3LY17"/>
<dbReference type="EMBL" id="CH902617">
    <property type="protein sequence ID" value="EDV42873.1"/>
    <property type="molecule type" value="Genomic_DNA"/>
</dbReference>
<feature type="compositionally biased region" description="Polar residues" evidence="1">
    <location>
        <begin position="312"/>
        <end position="327"/>
    </location>
</feature>
<feature type="compositionally biased region" description="Basic residues" evidence="1">
    <location>
        <begin position="293"/>
        <end position="307"/>
    </location>
</feature>
<protein>
    <submittedName>
        <fullName evidence="2">Uncharacterized protein, isoform A</fullName>
    </submittedName>
</protein>
<dbReference type="SUPFAM" id="SSF100950">
    <property type="entry name" value="NagB/RpiA/CoA transferase-like"/>
    <property type="match status" value="1"/>
</dbReference>
<feature type="compositionally biased region" description="Basic and acidic residues" evidence="1">
    <location>
        <begin position="360"/>
        <end position="375"/>
    </location>
</feature>
<organism evidence="2 3">
    <name type="scientific">Drosophila ananassae</name>
    <name type="common">Fruit fly</name>
    <dbReference type="NCBI Taxonomy" id="7217"/>
    <lineage>
        <taxon>Eukaryota</taxon>
        <taxon>Metazoa</taxon>
        <taxon>Ecdysozoa</taxon>
        <taxon>Arthropoda</taxon>
        <taxon>Hexapoda</taxon>
        <taxon>Insecta</taxon>
        <taxon>Pterygota</taxon>
        <taxon>Neoptera</taxon>
        <taxon>Endopterygota</taxon>
        <taxon>Diptera</taxon>
        <taxon>Brachycera</taxon>
        <taxon>Muscomorpha</taxon>
        <taxon>Ephydroidea</taxon>
        <taxon>Drosophilidae</taxon>
        <taxon>Drosophila</taxon>
        <taxon>Sophophora</taxon>
    </lineage>
</organism>
<reference evidence="2 3" key="1">
    <citation type="journal article" date="2007" name="Nature">
        <title>Evolution of genes and genomes on the Drosophila phylogeny.</title>
        <authorList>
            <consortium name="Drosophila 12 Genomes Consortium"/>
            <person name="Clark A.G."/>
            <person name="Eisen M.B."/>
            <person name="Smith D.R."/>
            <person name="Bergman C.M."/>
            <person name="Oliver B."/>
            <person name="Markow T.A."/>
            <person name="Kaufman T.C."/>
            <person name="Kellis M."/>
            <person name="Gelbart W."/>
            <person name="Iyer V.N."/>
            <person name="Pollard D.A."/>
            <person name="Sackton T.B."/>
            <person name="Larracuente A.M."/>
            <person name="Singh N.D."/>
            <person name="Abad J.P."/>
            <person name="Abt D.N."/>
            <person name="Adryan B."/>
            <person name="Aguade M."/>
            <person name="Akashi H."/>
            <person name="Anderson W.W."/>
            <person name="Aquadro C.F."/>
            <person name="Ardell D.H."/>
            <person name="Arguello R."/>
            <person name="Artieri C.G."/>
            <person name="Barbash D.A."/>
            <person name="Barker D."/>
            <person name="Barsanti P."/>
            <person name="Batterham P."/>
            <person name="Batzoglou S."/>
            <person name="Begun D."/>
            <person name="Bhutkar A."/>
            <person name="Blanco E."/>
            <person name="Bosak S.A."/>
            <person name="Bradley R.K."/>
            <person name="Brand A.D."/>
            <person name="Brent M.R."/>
            <person name="Brooks A.N."/>
            <person name="Brown R.H."/>
            <person name="Butlin R.K."/>
            <person name="Caggese C."/>
            <person name="Calvi B.R."/>
            <person name="Bernardo de Carvalho A."/>
            <person name="Caspi A."/>
            <person name="Castrezana S."/>
            <person name="Celniker S.E."/>
            <person name="Chang J.L."/>
            <person name="Chapple C."/>
            <person name="Chatterji S."/>
            <person name="Chinwalla A."/>
            <person name="Civetta A."/>
            <person name="Clifton S.W."/>
            <person name="Comeron J.M."/>
            <person name="Costello J.C."/>
            <person name="Coyne J.A."/>
            <person name="Daub J."/>
            <person name="David R.G."/>
            <person name="Delcher A.L."/>
            <person name="Delehaunty K."/>
            <person name="Do C.B."/>
            <person name="Ebling H."/>
            <person name="Edwards K."/>
            <person name="Eickbush T."/>
            <person name="Evans J.D."/>
            <person name="Filipski A."/>
            <person name="Findeiss S."/>
            <person name="Freyhult E."/>
            <person name="Fulton L."/>
            <person name="Fulton R."/>
            <person name="Garcia A.C."/>
            <person name="Gardiner A."/>
            <person name="Garfield D.A."/>
            <person name="Garvin B.E."/>
            <person name="Gibson G."/>
            <person name="Gilbert D."/>
            <person name="Gnerre S."/>
            <person name="Godfrey J."/>
            <person name="Good R."/>
            <person name="Gotea V."/>
            <person name="Gravely B."/>
            <person name="Greenberg A.J."/>
            <person name="Griffiths-Jones S."/>
            <person name="Gross S."/>
            <person name="Guigo R."/>
            <person name="Gustafson E.A."/>
            <person name="Haerty W."/>
            <person name="Hahn M.W."/>
            <person name="Halligan D.L."/>
            <person name="Halpern A.L."/>
            <person name="Halter G.M."/>
            <person name="Han M.V."/>
            <person name="Heger A."/>
            <person name="Hillier L."/>
            <person name="Hinrichs A.S."/>
            <person name="Holmes I."/>
            <person name="Hoskins R.A."/>
            <person name="Hubisz M.J."/>
            <person name="Hultmark D."/>
            <person name="Huntley M.A."/>
            <person name="Jaffe D.B."/>
            <person name="Jagadeeshan S."/>
            <person name="Jeck W.R."/>
            <person name="Johnson J."/>
            <person name="Jones C.D."/>
            <person name="Jordan W.C."/>
            <person name="Karpen G.H."/>
            <person name="Kataoka E."/>
            <person name="Keightley P.D."/>
            <person name="Kheradpour P."/>
            <person name="Kirkness E.F."/>
            <person name="Koerich L.B."/>
            <person name="Kristiansen K."/>
            <person name="Kudrna D."/>
            <person name="Kulathinal R.J."/>
            <person name="Kumar S."/>
            <person name="Kwok R."/>
            <person name="Lander E."/>
            <person name="Langley C.H."/>
            <person name="Lapoint R."/>
            <person name="Lazzaro B.P."/>
            <person name="Lee S.J."/>
            <person name="Levesque L."/>
            <person name="Li R."/>
            <person name="Lin C.F."/>
            <person name="Lin M.F."/>
            <person name="Lindblad-Toh K."/>
            <person name="Llopart A."/>
            <person name="Long M."/>
            <person name="Low L."/>
            <person name="Lozovsky E."/>
            <person name="Lu J."/>
            <person name="Luo M."/>
            <person name="Machado C.A."/>
            <person name="Makalowski W."/>
            <person name="Marzo M."/>
            <person name="Matsuda M."/>
            <person name="Matzkin L."/>
            <person name="McAllister B."/>
            <person name="McBride C.S."/>
            <person name="McKernan B."/>
            <person name="McKernan K."/>
            <person name="Mendez-Lago M."/>
            <person name="Minx P."/>
            <person name="Mollenhauer M.U."/>
            <person name="Montooth K."/>
            <person name="Mount S.M."/>
            <person name="Mu X."/>
            <person name="Myers E."/>
            <person name="Negre B."/>
            <person name="Newfeld S."/>
            <person name="Nielsen R."/>
            <person name="Noor M.A."/>
            <person name="O'Grady P."/>
            <person name="Pachter L."/>
            <person name="Papaceit M."/>
            <person name="Parisi M.J."/>
            <person name="Parisi M."/>
            <person name="Parts L."/>
            <person name="Pedersen J.S."/>
            <person name="Pesole G."/>
            <person name="Phillippy A.M."/>
            <person name="Ponting C.P."/>
            <person name="Pop M."/>
            <person name="Porcelli D."/>
            <person name="Powell J.R."/>
            <person name="Prohaska S."/>
            <person name="Pruitt K."/>
            <person name="Puig M."/>
            <person name="Quesneville H."/>
            <person name="Ram K.R."/>
            <person name="Rand D."/>
            <person name="Rasmussen M.D."/>
            <person name="Reed L.K."/>
            <person name="Reenan R."/>
            <person name="Reily A."/>
            <person name="Remington K.A."/>
            <person name="Rieger T.T."/>
            <person name="Ritchie M.G."/>
            <person name="Robin C."/>
            <person name="Rogers Y.H."/>
            <person name="Rohde C."/>
            <person name="Rozas J."/>
            <person name="Rubenfield M.J."/>
            <person name="Ruiz A."/>
            <person name="Russo S."/>
            <person name="Salzberg S.L."/>
            <person name="Sanchez-Gracia A."/>
            <person name="Saranga D.J."/>
            <person name="Sato H."/>
            <person name="Schaeffer S.W."/>
            <person name="Schatz M.C."/>
            <person name="Schlenke T."/>
            <person name="Schwartz R."/>
            <person name="Segarra C."/>
            <person name="Singh R.S."/>
            <person name="Sirot L."/>
            <person name="Sirota M."/>
            <person name="Sisneros N.B."/>
            <person name="Smith C.D."/>
            <person name="Smith T.F."/>
            <person name="Spieth J."/>
            <person name="Stage D.E."/>
            <person name="Stark A."/>
            <person name="Stephan W."/>
            <person name="Strausberg R.L."/>
            <person name="Strempel S."/>
            <person name="Sturgill D."/>
            <person name="Sutton G."/>
            <person name="Sutton G.G."/>
            <person name="Tao W."/>
            <person name="Teichmann S."/>
            <person name="Tobari Y.N."/>
            <person name="Tomimura Y."/>
            <person name="Tsolas J.M."/>
            <person name="Valente V.L."/>
            <person name="Venter E."/>
            <person name="Venter J.C."/>
            <person name="Vicario S."/>
            <person name="Vieira F.G."/>
            <person name="Vilella A.J."/>
            <person name="Villasante A."/>
            <person name="Walenz B."/>
            <person name="Wang J."/>
            <person name="Wasserman M."/>
            <person name="Watts T."/>
            <person name="Wilson D."/>
            <person name="Wilson R.K."/>
            <person name="Wing R.A."/>
            <person name="Wolfner M.F."/>
            <person name="Wong A."/>
            <person name="Wong G.K."/>
            <person name="Wu C.I."/>
            <person name="Wu G."/>
            <person name="Yamamoto D."/>
            <person name="Yang H.P."/>
            <person name="Yang S.P."/>
            <person name="Yorke J.A."/>
            <person name="Yoshida K."/>
            <person name="Zdobnov E."/>
            <person name="Zhang P."/>
            <person name="Zhang Y."/>
            <person name="Zimin A.V."/>
            <person name="Baldwin J."/>
            <person name="Abdouelleil A."/>
            <person name="Abdulkadir J."/>
            <person name="Abebe A."/>
            <person name="Abera B."/>
            <person name="Abreu J."/>
            <person name="Acer S.C."/>
            <person name="Aftuck L."/>
            <person name="Alexander A."/>
            <person name="An P."/>
            <person name="Anderson E."/>
            <person name="Anderson S."/>
            <person name="Arachi H."/>
            <person name="Azer M."/>
            <person name="Bachantsang P."/>
            <person name="Barry A."/>
            <person name="Bayul T."/>
            <person name="Berlin A."/>
            <person name="Bessette D."/>
            <person name="Bloom T."/>
            <person name="Blye J."/>
            <person name="Boguslavskiy L."/>
            <person name="Bonnet C."/>
            <person name="Boukhgalter B."/>
            <person name="Bourzgui I."/>
            <person name="Brown A."/>
            <person name="Cahill P."/>
            <person name="Channer S."/>
            <person name="Cheshatsang Y."/>
            <person name="Chuda L."/>
            <person name="Citroen M."/>
            <person name="Collymore A."/>
            <person name="Cooke P."/>
            <person name="Costello M."/>
            <person name="D'Aco K."/>
            <person name="Daza R."/>
            <person name="De Haan G."/>
            <person name="DeGray S."/>
            <person name="DeMaso C."/>
            <person name="Dhargay N."/>
            <person name="Dooley K."/>
            <person name="Dooley E."/>
            <person name="Doricent M."/>
            <person name="Dorje P."/>
            <person name="Dorjee K."/>
            <person name="Dupes A."/>
            <person name="Elong R."/>
            <person name="Falk J."/>
            <person name="Farina A."/>
            <person name="Faro S."/>
            <person name="Ferguson D."/>
            <person name="Fisher S."/>
            <person name="Foley C.D."/>
            <person name="Franke A."/>
            <person name="Friedrich D."/>
            <person name="Gadbois L."/>
            <person name="Gearin G."/>
            <person name="Gearin C.R."/>
            <person name="Giannoukos G."/>
            <person name="Goode T."/>
            <person name="Graham J."/>
            <person name="Grandbois E."/>
            <person name="Grewal S."/>
            <person name="Gyaltsen K."/>
            <person name="Hafez N."/>
            <person name="Hagos B."/>
            <person name="Hall J."/>
            <person name="Henson C."/>
            <person name="Hollinger A."/>
            <person name="Honan T."/>
            <person name="Huard M.D."/>
            <person name="Hughes L."/>
            <person name="Hurhula B."/>
            <person name="Husby M.E."/>
            <person name="Kamat A."/>
            <person name="Kanga B."/>
            <person name="Kashin S."/>
            <person name="Khazanovich D."/>
            <person name="Kisner P."/>
            <person name="Lance K."/>
            <person name="Lara M."/>
            <person name="Lee W."/>
            <person name="Lennon N."/>
            <person name="Letendre F."/>
            <person name="LeVine R."/>
            <person name="Lipovsky A."/>
            <person name="Liu X."/>
            <person name="Liu J."/>
            <person name="Liu S."/>
            <person name="Lokyitsang T."/>
            <person name="Lokyitsang Y."/>
            <person name="Lubonja R."/>
            <person name="Lui A."/>
            <person name="MacDonald P."/>
            <person name="Magnisalis V."/>
            <person name="Maru K."/>
            <person name="Matthews C."/>
            <person name="McCusker W."/>
            <person name="McDonough S."/>
            <person name="Mehta T."/>
            <person name="Meldrim J."/>
            <person name="Meneus L."/>
            <person name="Mihai O."/>
            <person name="Mihalev A."/>
            <person name="Mihova T."/>
            <person name="Mittelman R."/>
            <person name="Mlenga V."/>
            <person name="Montmayeur A."/>
            <person name="Mulrain L."/>
            <person name="Navidi A."/>
            <person name="Naylor J."/>
            <person name="Negash T."/>
            <person name="Nguyen T."/>
            <person name="Nguyen N."/>
            <person name="Nicol R."/>
            <person name="Norbu C."/>
            <person name="Norbu N."/>
            <person name="Novod N."/>
            <person name="O'Neill B."/>
            <person name="Osman S."/>
            <person name="Markiewicz E."/>
            <person name="Oyono O.L."/>
            <person name="Patti C."/>
            <person name="Phunkhang P."/>
            <person name="Pierre F."/>
            <person name="Priest M."/>
            <person name="Raghuraman S."/>
            <person name="Rege F."/>
            <person name="Reyes R."/>
            <person name="Rise C."/>
            <person name="Rogov P."/>
            <person name="Ross K."/>
            <person name="Ryan E."/>
            <person name="Settipalli S."/>
            <person name="Shea T."/>
            <person name="Sherpa N."/>
            <person name="Shi L."/>
            <person name="Shih D."/>
            <person name="Sparrow T."/>
            <person name="Spaulding J."/>
            <person name="Stalker J."/>
            <person name="Stange-Thomann N."/>
            <person name="Stavropoulos S."/>
            <person name="Stone C."/>
            <person name="Strader C."/>
            <person name="Tesfaye S."/>
            <person name="Thomson T."/>
            <person name="Thoulutsang Y."/>
            <person name="Thoulutsang D."/>
            <person name="Topham K."/>
            <person name="Topping I."/>
            <person name="Tsamla T."/>
            <person name="Vassiliev H."/>
            <person name="Vo A."/>
            <person name="Wangchuk T."/>
            <person name="Wangdi T."/>
            <person name="Weiand M."/>
            <person name="Wilkinson J."/>
            <person name="Wilson A."/>
            <person name="Yadav S."/>
            <person name="Young G."/>
            <person name="Yu Q."/>
            <person name="Zembek L."/>
            <person name="Zhong D."/>
            <person name="Zimmer A."/>
            <person name="Zwirko Z."/>
            <person name="Jaffe D.B."/>
            <person name="Alvarez P."/>
            <person name="Brockman W."/>
            <person name="Butler J."/>
            <person name="Chin C."/>
            <person name="Gnerre S."/>
            <person name="Grabherr M."/>
            <person name="Kleber M."/>
            <person name="Mauceli E."/>
            <person name="MacCallum I."/>
        </authorList>
    </citation>
    <scope>NUCLEOTIDE SEQUENCE [LARGE SCALE GENOMIC DNA]</scope>
    <source>
        <strain evidence="3">Tucson 14024-0371.13</strain>
    </source>
</reference>
<evidence type="ECO:0000313" key="2">
    <source>
        <dbReference type="EMBL" id="EDV42873.1"/>
    </source>
</evidence>
<feature type="compositionally biased region" description="Basic and acidic residues" evidence="1">
    <location>
        <begin position="273"/>
        <end position="292"/>
    </location>
</feature>
<feature type="compositionally biased region" description="Low complexity" evidence="1">
    <location>
        <begin position="1"/>
        <end position="21"/>
    </location>
</feature>